<evidence type="ECO:0000313" key="2">
    <source>
        <dbReference type="Proteomes" id="UP000326553"/>
    </source>
</evidence>
<dbReference type="Proteomes" id="UP000326553">
    <property type="component" value="Chromosome"/>
</dbReference>
<sequence length="139" mass="15282">MSDAIPTARLPRWMPTGSEPELCPAGTWWDAIRAPEHVGRRAVALVEEQGLPTGPVILDDGGREPRMYFLTPVGTAARWEEPGTVALGLTCHVVVPQADRTTAPGLHWHRLPSRPRSLIVPDALHHALIKARREREGTP</sequence>
<proteinExistence type="predicted"/>
<evidence type="ECO:0000313" key="1">
    <source>
        <dbReference type="EMBL" id="QEV19316.1"/>
    </source>
</evidence>
<keyword evidence="2" id="KW-1185">Reference proteome</keyword>
<accession>A0A5J6HGL5</accession>
<dbReference type="RefSeq" id="WP_055527209.1">
    <property type="nucleotide sequence ID" value="NZ_CP023695.1"/>
</dbReference>
<dbReference type="KEGG" id="salw:CP975_19020"/>
<name>A0A5J6HGL5_STRAD</name>
<organism evidence="1 2">
    <name type="scientific">Streptomyces alboniger</name>
    <dbReference type="NCBI Taxonomy" id="132473"/>
    <lineage>
        <taxon>Bacteria</taxon>
        <taxon>Bacillati</taxon>
        <taxon>Actinomycetota</taxon>
        <taxon>Actinomycetes</taxon>
        <taxon>Kitasatosporales</taxon>
        <taxon>Streptomycetaceae</taxon>
        <taxon>Streptomyces</taxon>
        <taxon>Streptomyces aurantiacus group</taxon>
    </lineage>
</organism>
<dbReference type="OrthoDB" id="3872852at2"/>
<protein>
    <submittedName>
        <fullName evidence="1">Uncharacterized protein</fullName>
    </submittedName>
</protein>
<reference evidence="1 2" key="1">
    <citation type="submission" date="2017-09" db="EMBL/GenBank/DDBJ databases">
        <authorList>
            <person name="Lee N."/>
            <person name="Cho B.-K."/>
        </authorList>
    </citation>
    <scope>NUCLEOTIDE SEQUENCE [LARGE SCALE GENOMIC DNA]</scope>
    <source>
        <strain evidence="1 2">ATCC 12461</strain>
    </source>
</reference>
<dbReference type="EMBL" id="CP023695">
    <property type="protein sequence ID" value="QEV19316.1"/>
    <property type="molecule type" value="Genomic_DNA"/>
</dbReference>
<dbReference type="AlphaFoldDB" id="A0A5J6HGL5"/>
<gene>
    <name evidence="1" type="ORF">CP975_19020</name>
</gene>